<dbReference type="AlphaFoldDB" id="G0U4V0"/>
<dbReference type="VEuPathDB" id="TriTrypDB:TvY486_1015070"/>
<protein>
    <submittedName>
        <fullName evidence="1">Uncharacterized protein</fullName>
    </submittedName>
</protein>
<gene>
    <name evidence="1" type="ORF">TVY486_1015070</name>
</gene>
<proteinExistence type="predicted"/>
<reference evidence="1" key="1">
    <citation type="journal article" date="2012" name="Proc. Natl. Acad. Sci. U.S.A.">
        <title>Antigenic diversity is generated by distinct evolutionary mechanisms in African trypanosome species.</title>
        <authorList>
            <person name="Jackson A.P."/>
            <person name="Berry A."/>
            <person name="Aslett M."/>
            <person name="Allison H.C."/>
            <person name="Burton P."/>
            <person name="Vavrova-Anderson J."/>
            <person name="Brown R."/>
            <person name="Browne H."/>
            <person name="Corton N."/>
            <person name="Hauser H."/>
            <person name="Gamble J."/>
            <person name="Gilderthorp R."/>
            <person name="Marcello L."/>
            <person name="McQuillan J."/>
            <person name="Otto T.D."/>
            <person name="Quail M.A."/>
            <person name="Sanders M.J."/>
            <person name="van Tonder A."/>
            <person name="Ginger M.L."/>
            <person name="Field M.C."/>
            <person name="Barry J.D."/>
            <person name="Hertz-Fowler C."/>
            <person name="Berriman M."/>
        </authorList>
    </citation>
    <scope>NUCLEOTIDE SEQUENCE</scope>
    <source>
        <strain evidence="1">Y486</strain>
    </source>
</reference>
<dbReference type="EMBL" id="HE573026">
    <property type="protein sequence ID" value="CCC52465.1"/>
    <property type="molecule type" value="Genomic_DNA"/>
</dbReference>
<evidence type="ECO:0000313" key="1">
    <source>
        <dbReference type="EMBL" id="CCC52465.1"/>
    </source>
</evidence>
<accession>G0U4V0</accession>
<organism evidence="1">
    <name type="scientific">Trypanosoma vivax (strain Y486)</name>
    <dbReference type="NCBI Taxonomy" id="1055687"/>
    <lineage>
        <taxon>Eukaryota</taxon>
        <taxon>Discoba</taxon>
        <taxon>Euglenozoa</taxon>
        <taxon>Kinetoplastea</taxon>
        <taxon>Metakinetoplastina</taxon>
        <taxon>Trypanosomatida</taxon>
        <taxon>Trypanosomatidae</taxon>
        <taxon>Trypanosoma</taxon>
        <taxon>Duttonella</taxon>
    </lineage>
</organism>
<name>G0U4V0_TRYVY</name>
<sequence length="157" mass="17256">MGLFDVFRHLLPQPVAQMSQFASLMPSESYCGGLLPDAPRSSGNEAFSIPGTDTERGTRLQDQLGIPSAAATSDCCAPPRNQLITGYHDPLLWFVGCSEFRTSYLLKPVHDKTSTLYDIDASHMSITGEHGCSRNVGRVHRRSAQVADVAWSHQRDH</sequence>